<protein>
    <submittedName>
        <fullName evidence="1">Uncharacterized protein</fullName>
    </submittedName>
</protein>
<accession>A0A931EWZ0</accession>
<organism evidence="1 2">
    <name type="scientific">Nonomuraea cypriaca</name>
    <dbReference type="NCBI Taxonomy" id="1187855"/>
    <lineage>
        <taxon>Bacteria</taxon>
        <taxon>Bacillati</taxon>
        <taxon>Actinomycetota</taxon>
        <taxon>Actinomycetes</taxon>
        <taxon>Streptosporangiales</taxon>
        <taxon>Streptosporangiaceae</taxon>
        <taxon>Nonomuraea</taxon>
    </lineage>
</organism>
<evidence type="ECO:0000313" key="1">
    <source>
        <dbReference type="EMBL" id="MBF8184957.1"/>
    </source>
</evidence>
<evidence type="ECO:0000313" key="2">
    <source>
        <dbReference type="Proteomes" id="UP000605361"/>
    </source>
</evidence>
<sequence length="259" mass="28116">MAITEETITRLRVATAAGDPDAARELGRLLCMLRTDSLEDAMDGDFLATWPEEPLLRAALRARPDDQLAAVLLAGRLVQQIDFWQIDDDHAMAHGEDDDTLARRHDEAHALYASVLKTDPGNAAARAGVATLNAWAHDTGALEKEPPFSYYKLIMEAGSGSFSHSEHVVATDPDEVRWACSWLVAPMVAQAGEPPFGVDLDLFTYSDGRLGSVVHLGRHFHADGTLDWDAVEIPPLTGDPLPVGHPVGIGHYGYSCDWG</sequence>
<proteinExistence type="predicted"/>
<dbReference type="AlphaFoldDB" id="A0A931EWZ0"/>
<name>A0A931EWZ0_9ACTN</name>
<comment type="caution">
    <text evidence="1">The sequence shown here is derived from an EMBL/GenBank/DDBJ whole genome shotgun (WGS) entry which is preliminary data.</text>
</comment>
<reference evidence="1" key="1">
    <citation type="submission" date="2020-11" db="EMBL/GenBank/DDBJ databases">
        <title>Whole-genome analyses of Nonomuraea sp. K274.</title>
        <authorList>
            <person name="Veyisoglu A."/>
        </authorList>
    </citation>
    <scope>NUCLEOTIDE SEQUENCE</scope>
    <source>
        <strain evidence="1">K274</strain>
    </source>
</reference>
<keyword evidence="2" id="KW-1185">Reference proteome</keyword>
<dbReference type="Proteomes" id="UP000605361">
    <property type="component" value="Unassembled WGS sequence"/>
</dbReference>
<dbReference type="EMBL" id="JADOGI010000007">
    <property type="protein sequence ID" value="MBF8184957.1"/>
    <property type="molecule type" value="Genomic_DNA"/>
</dbReference>
<dbReference type="RefSeq" id="WP_195893943.1">
    <property type="nucleotide sequence ID" value="NZ_JADOGI010000007.1"/>
</dbReference>
<gene>
    <name evidence="1" type="ORF">ITP53_04225</name>
</gene>